<evidence type="ECO:0000256" key="1">
    <source>
        <dbReference type="SAM" id="Phobius"/>
    </source>
</evidence>
<proteinExistence type="predicted"/>
<feature type="transmembrane region" description="Helical" evidence="1">
    <location>
        <begin position="36"/>
        <end position="54"/>
    </location>
</feature>
<evidence type="ECO:0000313" key="2">
    <source>
        <dbReference type="EMBL" id="KUM47087.1"/>
    </source>
</evidence>
<gene>
    <name evidence="2" type="ORF">ABT39_MTgene6093</name>
</gene>
<accession>A0A101LXC7</accession>
<keyword evidence="1" id="KW-0472">Membrane</keyword>
<organism evidence="2">
    <name type="scientific">Picea glauca</name>
    <name type="common">White spruce</name>
    <name type="synonym">Pinus glauca</name>
    <dbReference type="NCBI Taxonomy" id="3330"/>
    <lineage>
        <taxon>Eukaryota</taxon>
        <taxon>Viridiplantae</taxon>
        <taxon>Streptophyta</taxon>
        <taxon>Embryophyta</taxon>
        <taxon>Tracheophyta</taxon>
        <taxon>Spermatophyta</taxon>
        <taxon>Pinopsida</taxon>
        <taxon>Pinidae</taxon>
        <taxon>Conifers I</taxon>
        <taxon>Pinales</taxon>
        <taxon>Pinaceae</taxon>
        <taxon>Picea</taxon>
    </lineage>
</organism>
<comment type="caution">
    <text evidence="2">The sequence shown here is derived from an EMBL/GenBank/DDBJ whole genome shotgun (WGS) entry which is preliminary data.</text>
</comment>
<dbReference type="AlphaFoldDB" id="A0A101LXC7"/>
<reference evidence="2" key="1">
    <citation type="journal article" date="2015" name="Genome Biol. Evol.">
        <title>Organellar Genomes of White Spruce (Picea glauca): Assembly and Annotation.</title>
        <authorList>
            <person name="Jackman S.D."/>
            <person name="Warren R.L."/>
            <person name="Gibb E.A."/>
            <person name="Vandervalk B.P."/>
            <person name="Mohamadi H."/>
            <person name="Chu J."/>
            <person name="Raymond A."/>
            <person name="Pleasance S."/>
            <person name="Coope R."/>
            <person name="Wildung M.R."/>
            <person name="Ritland C.E."/>
            <person name="Bousquet J."/>
            <person name="Jones S.J."/>
            <person name="Bohlmann J."/>
            <person name="Birol I."/>
        </authorList>
    </citation>
    <scope>NUCLEOTIDE SEQUENCE [LARGE SCALE GENOMIC DNA]</scope>
    <source>
        <tissue evidence="2">Flushing bud</tissue>
    </source>
</reference>
<keyword evidence="1" id="KW-0812">Transmembrane</keyword>
<name>A0A101LXC7_PICGL</name>
<keyword evidence="2" id="KW-0496">Mitochondrion</keyword>
<sequence>MVGMRIGTRKWMVGAVWMHFLKLCGPYRRVARSPFFPVWTSFGTAFVFLPLRYLSVKKQA</sequence>
<dbReference type="EMBL" id="LKAM01000008">
    <property type="protein sequence ID" value="KUM47087.1"/>
    <property type="molecule type" value="Genomic_DNA"/>
</dbReference>
<geneLocation type="mitochondrion" evidence="2"/>
<protein>
    <submittedName>
        <fullName evidence="2">Uncharacterized protein</fullName>
    </submittedName>
</protein>
<keyword evidence="1" id="KW-1133">Transmembrane helix</keyword>